<accession>A0ACB9KAN9</accession>
<dbReference type="EMBL" id="CM042018">
    <property type="protein sequence ID" value="KAI3829303.1"/>
    <property type="molecule type" value="Genomic_DNA"/>
</dbReference>
<sequence>MAGVTKSTAVKCRSSVRCRPIPPPYLLSSSADYNNRSQLEIVESGALDLLFTWIFLSLKFINNKSWI</sequence>
<protein>
    <submittedName>
        <fullName evidence="1">Uncharacterized protein</fullName>
    </submittedName>
</protein>
<evidence type="ECO:0000313" key="1">
    <source>
        <dbReference type="EMBL" id="KAI3829303.1"/>
    </source>
</evidence>
<gene>
    <name evidence="1" type="ORF">L1987_03423</name>
</gene>
<organism evidence="1 2">
    <name type="scientific">Smallanthus sonchifolius</name>
    <dbReference type="NCBI Taxonomy" id="185202"/>
    <lineage>
        <taxon>Eukaryota</taxon>
        <taxon>Viridiplantae</taxon>
        <taxon>Streptophyta</taxon>
        <taxon>Embryophyta</taxon>
        <taxon>Tracheophyta</taxon>
        <taxon>Spermatophyta</taxon>
        <taxon>Magnoliopsida</taxon>
        <taxon>eudicotyledons</taxon>
        <taxon>Gunneridae</taxon>
        <taxon>Pentapetalae</taxon>
        <taxon>asterids</taxon>
        <taxon>campanulids</taxon>
        <taxon>Asterales</taxon>
        <taxon>Asteraceae</taxon>
        <taxon>Asteroideae</taxon>
        <taxon>Heliantheae alliance</taxon>
        <taxon>Millerieae</taxon>
        <taxon>Smallanthus</taxon>
    </lineage>
</organism>
<reference evidence="2" key="1">
    <citation type="journal article" date="2022" name="Mol. Ecol. Resour.">
        <title>The genomes of chicory, endive, great burdock and yacon provide insights into Asteraceae palaeo-polyploidization history and plant inulin production.</title>
        <authorList>
            <person name="Fan W."/>
            <person name="Wang S."/>
            <person name="Wang H."/>
            <person name="Wang A."/>
            <person name="Jiang F."/>
            <person name="Liu H."/>
            <person name="Zhao H."/>
            <person name="Xu D."/>
            <person name="Zhang Y."/>
        </authorList>
    </citation>
    <scope>NUCLEOTIDE SEQUENCE [LARGE SCALE GENOMIC DNA]</scope>
    <source>
        <strain evidence="2">cv. Yunnan</strain>
    </source>
</reference>
<dbReference type="Proteomes" id="UP001056120">
    <property type="component" value="Linkage Group LG01"/>
</dbReference>
<comment type="caution">
    <text evidence="1">The sequence shown here is derived from an EMBL/GenBank/DDBJ whole genome shotgun (WGS) entry which is preliminary data.</text>
</comment>
<proteinExistence type="predicted"/>
<keyword evidence="2" id="KW-1185">Reference proteome</keyword>
<evidence type="ECO:0000313" key="2">
    <source>
        <dbReference type="Proteomes" id="UP001056120"/>
    </source>
</evidence>
<name>A0ACB9KAN9_9ASTR</name>
<reference evidence="1 2" key="2">
    <citation type="journal article" date="2022" name="Mol. Ecol. Resour.">
        <title>The genomes of chicory, endive, great burdock and yacon provide insights into Asteraceae paleo-polyploidization history and plant inulin production.</title>
        <authorList>
            <person name="Fan W."/>
            <person name="Wang S."/>
            <person name="Wang H."/>
            <person name="Wang A."/>
            <person name="Jiang F."/>
            <person name="Liu H."/>
            <person name="Zhao H."/>
            <person name="Xu D."/>
            <person name="Zhang Y."/>
        </authorList>
    </citation>
    <scope>NUCLEOTIDE SEQUENCE [LARGE SCALE GENOMIC DNA]</scope>
    <source>
        <strain evidence="2">cv. Yunnan</strain>
        <tissue evidence="1">Leaves</tissue>
    </source>
</reference>